<dbReference type="PANTHER" id="PTHR43420:SF44">
    <property type="entry name" value="ACETYLTRANSFERASE YPEA"/>
    <property type="match status" value="1"/>
</dbReference>
<sequence length="256" mass="27863">MKQDSRSAKPASLDETMSRGWRALEEEAVDGWLCRFSGGVTKRANSVLPLGEPADFAAALAAVEHRYADHGLPAVFQVSHDSMPVDLDRRLAERGYLLDSPTLVQYLALVEGGNAGGGDNDHRIELADEPSESWLETLWDVEGPHAPEARALSRLILAETPSVYASLVLEGRVEAIARLALVGNLGGIYGVATKTGSRSRGHGRAVVQALLTEAANRDLEGLWLQVVESNEIARRLYESLGFETVSRYHYRIASCI</sequence>
<evidence type="ECO:0000313" key="4">
    <source>
        <dbReference type="EMBL" id="MBP2386531.1"/>
    </source>
</evidence>
<evidence type="ECO:0000259" key="3">
    <source>
        <dbReference type="PROSITE" id="PS51186"/>
    </source>
</evidence>
<comment type="caution">
    <text evidence="4">The sequence shown here is derived from an EMBL/GenBank/DDBJ whole genome shotgun (WGS) entry which is preliminary data.</text>
</comment>
<reference evidence="4 5" key="1">
    <citation type="submission" date="2021-03" db="EMBL/GenBank/DDBJ databases">
        <title>Sequencing the genomes of 1000 actinobacteria strains.</title>
        <authorList>
            <person name="Klenk H.-P."/>
        </authorList>
    </citation>
    <scope>NUCLEOTIDE SEQUENCE [LARGE SCALE GENOMIC DNA]</scope>
    <source>
        <strain evidence="4 5">DSM 15797</strain>
    </source>
</reference>
<organism evidence="4 5">
    <name type="scientific">Paeniglutamicibacter kerguelensis</name>
    <dbReference type="NCBI Taxonomy" id="254788"/>
    <lineage>
        <taxon>Bacteria</taxon>
        <taxon>Bacillati</taxon>
        <taxon>Actinomycetota</taxon>
        <taxon>Actinomycetes</taxon>
        <taxon>Micrococcales</taxon>
        <taxon>Micrococcaceae</taxon>
        <taxon>Paeniglutamicibacter</taxon>
    </lineage>
</organism>
<keyword evidence="1" id="KW-0808">Transferase</keyword>
<evidence type="ECO:0000256" key="1">
    <source>
        <dbReference type="ARBA" id="ARBA00022679"/>
    </source>
</evidence>
<name>A0ABS4XE07_9MICC</name>
<dbReference type="PROSITE" id="PS51186">
    <property type="entry name" value="GNAT"/>
    <property type="match status" value="1"/>
</dbReference>
<gene>
    <name evidence="4" type="ORF">JOF47_002042</name>
</gene>
<proteinExistence type="predicted"/>
<dbReference type="Gene3D" id="3.40.630.30">
    <property type="match status" value="1"/>
</dbReference>
<accession>A0ABS4XE07</accession>
<dbReference type="InterPro" id="IPR000182">
    <property type="entry name" value="GNAT_dom"/>
</dbReference>
<dbReference type="InterPro" id="IPR016181">
    <property type="entry name" value="Acyl_CoA_acyltransferase"/>
</dbReference>
<evidence type="ECO:0000256" key="2">
    <source>
        <dbReference type="ARBA" id="ARBA00023315"/>
    </source>
</evidence>
<dbReference type="Pfam" id="PF24553">
    <property type="entry name" value="Rv0428c_C"/>
    <property type="match status" value="1"/>
</dbReference>
<dbReference type="Proteomes" id="UP001296993">
    <property type="component" value="Unassembled WGS sequence"/>
</dbReference>
<keyword evidence="2" id="KW-0012">Acyltransferase</keyword>
<dbReference type="EMBL" id="JAGIOF010000001">
    <property type="protein sequence ID" value="MBP2386531.1"/>
    <property type="molecule type" value="Genomic_DNA"/>
</dbReference>
<feature type="domain" description="N-acetyltransferase" evidence="3">
    <location>
        <begin position="124"/>
        <end position="256"/>
    </location>
</feature>
<dbReference type="RefSeq" id="WP_209997430.1">
    <property type="nucleotide sequence ID" value="NZ_BAAAJY010000002.1"/>
</dbReference>
<dbReference type="SUPFAM" id="SSF55729">
    <property type="entry name" value="Acyl-CoA N-acyltransferases (Nat)"/>
    <property type="match status" value="1"/>
</dbReference>
<protein>
    <submittedName>
        <fullName evidence="4">Ribosomal protein S18 acetylase RimI-like enzyme</fullName>
    </submittedName>
</protein>
<dbReference type="InterPro" id="IPR050680">
    <property type="entry name" value="YpeA/RimI_acetyltransf"/>
</dbReference>
<keyword evidence="5" id="KW-1185">Reference proteome</keyword>
<evidence type="ECO:0000313" key="5">
    <source>
        <dbReference type="Proteomes" id="UP001296993"/>
    </source>
</evidence>
<dbReference type="PANTHER" id="PTHR43420">
    <property type="entry name" value="ACETYLTRANSFERASE"/>
    <property type="match status" value="1"/>
</dbReference>
<dbReference type="InterPro" id="IPR056935">
    <property type="entry name" value="Rv0428c-like_C"/>
</dbReference>